<comment type="function">
    <text evidence="6">Phosphorylates Ins(1,3,4,5,6)P5 at position 2 to form Ins(1,2,3,4,5,6)P6 (InsP6 or phytate).</text>
</comment>
<keyword evidence="7" id="KW-1185">Reference proteome</keyword>
<accession>A0A914ZZA7</accession>
<keyword evidence="5 6" id="KW-0067">ATP-binding</keyword>
<protein>
    <recommendedName>
        <fullName evidence="1 6">Inositol-pentakisphosphate 2-kinase</fullName>
        <ecNumber evidence="1 6">2.7.1.158</ecNumber>
    </recommendedName>
</protein>
<evidence type="ECO:0000256" key="6">
    <source>
        <dbReference type="RuleBase" id="RU364126"/>
    </source>
</evidence>
<dbReference type="GO" id="GO:0005634">
    <property type="term" value="C:nucleus"/>
    <property type="evidence" value="ECO:0007669"/>
    <property type="project" value="TreeGrafter"/>
</dbReference>
<name>A0A914ZZA7_PARUN</name>
<comment type="catalytic activity">
    <reaction evidence="6">
        <text>1D-myo-inositol 1,3,4,5,6-pentakisphosphate + ATP = 1D-myo-inositol hexakisphosphate + ADP + H(+)</text>
        <dbReference type="Rhea" id="RHEA:20313"/>
        <dbReference type="ChEBI" id="CHEBI:15378"/>
        <dbReference type="ChEBI" id="CHEBI:30616"/>
        <dbReference type="ChEBI" id="CHEBI:57733"/>
        <dbReference type="ChEBI" id="CHEBI:58130"/>
        <dbReference type="ChEBI" id="CHEBI:456216"/>
        <dbReference type="EC" id="2.7.1.158"/>
    </reaction>
</comment>
<evidence type="ECO:0000256" key="2">
    <source>
        <dbReference type="ARBA" id="ARBA00022679"/>
    </source>
</evidence>
<proteinExistence type="predicted"/>
<dbReference type="PANTHER" id="PTHR14456:SF2">
    <property type="entry name" value="INOSITOL-PENTAKISPHOSPHATE 2-KINASE"/>
    <property type="match status" value="1"/>
</dbReference>
<reference evidence="8" key="1">
    <citation type="submission" date="2022-11" db="UniProtKB">
        <authorList>
            <consortium name="WormBaseParasite"/>
        </authorList>
    </citation>
    <scope>IDENTIFICATION</scope>
</reference>
<dbReference type="Proteomes" id="UP000887569">
    <property type="component" value="Unplaced"/>
</dbReference>
<evidence type="ECO:0000313" key="8">
    <source>
        <dbReference type="WBParaSite" id="PgB22_g011_t01"/>
    </source>
</evidence>
<evidence type="ECO:0000256" key="5">
    <source>
        <dbReference type="ARBA" id="ARBA00022840"/>
    </source>
</evidence>
<evidence type="ECO:0000256" key="4">
    <source>
        <dbReference type="ARBA" id="ARBA00022777"/>
    </source>
</evidence>
<dbReference type="InterPro" id="IPR009286">
    <property type="entry name" value="Ins_P5_2-kin"/>
</dbReference>
<organism evidence="7 8">
    <name type="scientific">Parascaris univalens</name>
    <name type="common">Nematode worm</name>
    <dbReference type="NCBI Taxonomy" id="6257"/>
    <lineage>
        <taxon>Eukaryota</taxon>
        <taxon>Metazoa</taxon>
        <taxon>Ecdysozoa</taxon>
        <taxon>Nematoda</taxon>
        <taxon>Chromadorea</taxon>
        <taxon>Rhabditida</taxon>
        <taxon>Spirurina</taxon>
        <taxon>Ascaridomorpha</taxon>
        <taxon>Ascaridoidea</taxon>
        <taxon>Ascarididae</taxon>
        <taxon>Parascaris</taxon>
    </lineage>
</organism>
<evidence type="ECO:0000256" key="1">
    <source>
        <dbReference type="ARBA" id="ARBA00012023"/>
    </source>
</evidence>
<evidence type="ECO:0000256" key="3">
    <source>
        <dbReference type="ARBA" id="ARBA00022741"/>
    </source>
</evidence>
<comment type="domain">
    <text evidence="6">The EXKPK motif is conserved in inositol-pentakisphosphate 2-kinases of both family 1 and 2.</text>
</comment>
<dbReference type="GO" id="GO:0035299">
    <property type="term" value="F:inositol-1,3,4,5,6-pentakisphosphate 2-kinase activity"/>
    <property type="evidence" value="ECO:0007669"/>
    <property type="project" value="UniProtKB-EC"/>
</dbReference>
<dbReference type="EC" id="2.7.1.158" evidence="1 6"/>
<dbReference type="PANTHER" id="PTHR14456">
    <property type="entry name" value="INOSITOL POLYPHOSPHATE KINASE 1"/>
    <property type="match status" value="1"/>
</dbReference>
<dbReference type="AlphaFoldDB" id="A0A914ZZA7"/>
<dbReference type="WBParaSite" id="PgB22_g011_t01">
    <property type="protein sequence ID" value="PgB22_g011_t01"/>
    <property type="gene ID" value="PgB22_g011"/>
</dbReference>
<dbReference type="GO" id="GO:0032958">
    <property type="term" value="P:inositol phosphate biosynthetic process"/>
    <property type="evidence" value="ECO:0007669"/>
    <property type="project" value="TreeGrafter"/>
</dbReference>
<keyword evidence="4 6" id="KW-0418">Kinase</keyword>
<keyword evidence="3 6" id="KW-0547">Nucleotide-binding</keyword>
<dbReference type="Pfam" id="PF06090">
    <property type="entry name" value="Ins_P5_2-kin"/>
    <property type="match status" value="1"/>
</dbReference>
<sequence>MLMDEDVQPTSTLVEPREFRSYCFRGEGRANFVVSAKCEKSGVRIVWRLAKHRKSGTVTIKPKCHVVIAYLEKLIVPILGRQYLIKPRIVHIDVTSLHHLSKIPSLPLNMKVETFSELLNEEKFPSSTSFFSRRNLPDSVDYVSALEMVDATWMPKMWPRSQYCGPTITVEIKPKQGFFQNHPGILVPYCNNCILQLEKCYSDAFEQMYDFCPLDLFSGNLQRMRHALNALIAVPHRNLRIFINGTVIHSDEVRLSTEQLTQTFIGYGVSLDQLITALCCVLSGAHSDCSFEMHRSSVLRKLINAQRIDSVGIVRAYQIYNSLPPHVQKELLNKCLLPRKGLSFLRKSTDRALIERYLLAATVKDCSLMVSLRPVDRRLFPPSHFGAASSSEGFVEVSSTVLPIGADAAAAHSQACFAFSINIVDLDPKSPKNLLNAYERFMNGVKLIENAPPGLRRPCIL</sequence>
<evidence type="ECO:0000313" key="7">
    <source>
        <dbReference type="Proteomes" id="UP000887569"/>
    </source>
</evidence>
<keyword evidence="2 6" id="KW-0808">Transferase</keyword>
<dbReference type="GO" id="GO:0005524">
    <property type="term" value="F:ATP binding"/>
    <property type="evidence" value="ECO:0007669"/>
    <property type="project" value="UniProtKB-KW"/>
</dbReference>